<feature type="transmembrane region" description="Helical" evidence="1">
    <location>
        <begin position="23"/>
        <end position="56"/>
    </location>
</feature>
<organism evidence="2">
    <name type="scientific">freshwater metagenome</name>
    <dbReference type="NCBI Taxonomy" id="449393"/>
    <lineage>
        <taxon>unclassified sequences</taxon>
        <taxon>metagenomes</taxon>
        <taxon>ecological metagenomes</taxon>
    </lineage>
</organism>
<dbReference type="EMBL" id="CAEZSU010000147">
    <property type="protein sequence ID" value="CAB4557756.1"/>
    <property type="molecule type" value="Genomic_DNA"/>
</dbReference>
<keyword evidence="1" id="KW-0472">Membrane</keyword>
<protein>
    <submittedName>
        <fullName evidence="2">Unannotated protein</fullName>
    </submittedName>
</protein>
<reference evidence="2" key="1">
    <citation type="submission" date="2020-05" db="EMBL/GenBank/DDBJ databases">
        <authorList>
            <person name="Chiriac C."/>
            <person name="Salcher M."/>
            <person name="Ghai R."/>
            <person name="Kavagutti S V."/>
        </authorList>
    </citation>
    <scope>NUCLEOTIDE SEQUENCE</scope>
</reference>
<accession>A0A6J6D2X2</accession>
<dbReference type="PANTHER" id="PTHR43221">
    <property type="entry name" value="PROTEASE HTPX"/>
    <property type="match status" value="1"/>
</dbReference>
<sequence>MTSTLEQASPRSARYGLAAALPLALTGLIVAAVLAVVAGVVGLIVGFVITAVAVVVRMRTFAAGIDDAIIQQLGAKPADGPEAAGFRNLADGLSATAGVPLPELMILDTPSVNLLVVGTDAEHAAIIATSGLLSQLSRVELEGVVARAFVQLRQGDVFSATMGVRLEAAPATRIFASMLGHSSSLGDPDRDVLLDRSAVMLTRYPPGLVGALGVCLRVGSMVSAGSPSLRRLWLVDPIFVDADALTHRMEALRLL</sequence>
<evidence type="ECO:0000313" key="2">
    <source>
        <dbReference type="EMBL" id="CAB4557756.1"/>
    </source>
</evidence>
<dbReference type="AlphaFoldDB" id="A0A6J6D2X2"/>
<keyword evidence="1" id="KW-0812">Transmembrane</keyword>
<proteinExistence type="predicted"/>
<dbReference type="Gene3D" id="3.30.2010.10">
    <property type="entry name" value="Metalloproteases ('zincins'), catalytic domain"/>
    <property type="match status" value="1"/>
</dbReference>
<evidence type="ECO:0000256" key="1">
    <source>
        <dbReference type="SAM" id="Phobius"/>
    </source>
</evidence>
<gene>
    <name evidence="2" type="ORF">UFOPK1495_01296</name>
</gene>
<dbReference type="InterPro" id="IPR050083">
    <property type="entry name" value="HtpX_protease"/>
</dbReference>
<keyword evidence="1" id="KW-1133">Transmembrane helix</keyword>
<dbReference type="PANTHER" id="PTHR43221:SF2">
    <property type="entry name" value="PROTEASE HTPX HOMOLOG"/>
    <property type="match status" value="1"/>
</dbReference>
<name>A0A6J6D2X2_9ZZZZ</name>